<reference evidence="2" key="1">
    <citation type="journal article" date="2019" name="Int. J. Syst. Evol. Microbiol.">
        <title>The Global Catalogue of Microorganisms (GCM) 10K type strain sequencing project: providing services to taxonomists for standard genome sequencing and annotation.</title>
        <authorList>
            <consortium name="The Broad Institute Genomics Platform"/>
            <consortium name="The Broad Institute Genome Sequencing Center for Infectious Disease"/>
            <person name="Wu L."/>
            <person name="Ma J."/>
        </authorList>
    </citation>
    <scope>NUCLEOTIDE SEQUENCE [LARGE SCALE GENOMIC DNA]</scope>
    <source>
        <strain evidence="2">XZYJ18</strain>
    </source>
</reference>
<dbReference type="Proteomes" id="UP001595923">
    <property type="component" value="Unassembled WGS sequence"/>
</dbReference>
<accession>A0ABV9E1K6</accession>
<name>A0ABV9E1K6_9ACTN</name>
<comment type="caution">
    <text evidence="1">The sequence shown here is derived from an EMBL/GenBank/DDBJ whole genome shotgun (WGS) entry which is preliminary data.</text>
</comment>
<dbReference type="InterPro" id="IPR036890">
    <property type="entry name" value="HATPase_C_sf"/>
</dbReference>
<evidence type="ECO:0000313" key="1">
    <source>
        <dbReference type="EMBL" id="MFC4565040.1"/>
    </source>
</evidence>
<sequence>MGWTITLPSLFAMVPVARLGVTGLLAGKMRVDVVALITSELFTAAVRASAGDVVIRVQDGDEIRVEVHDQRGRYPRTDASAYQADVNAPDGLGLVSSLATAFGSVRHRSGDCTTWAAIAL</sequence>
<proteinExistence type="predicted"/>
<dbReference type="RefSeq" id="WP_378578663.1">
    <property type="nucleotide sequence ID" value="NZ_JBHSFQ010000031.1"/>
</dbReference>
<keyword evidence="2" id="KW-1185">Reference proteome</keyword>
<gene>
    <name evidence="1" type="ORF">ACFO4E_24555</name>
</gene>
<evidence type="ECO:0008006" key="3">
    <source>
        <dbReference type="Google" id="ProtNLM"/>
    </source>
</evidence>
<organism evidence="1 2">
    <name type="scientific">Nocardiopsis mangrovi</name>
    <dbReference type="NCBI Taxonomy" id="1179818"/>
    <lineage>
        <taxon>Bacteria</taxon>
        <taxon>Bacillati</taxon>
        <taxon>Actinomycetota</taxon>
        <taxon>Actinomycetes</taxon>
        <taxon>Streptosporangiales</taxon>
        <taxon>Nocardiopsidaceae</taxon>
        <taxon>Nocardiopsis</taxon>
    </lineage>
</organism>
<dbReference type="EMBL" id="JBHSFQ010000031">
    <property type="protein sequence ID" value="MFC4565040.1"/>
    <property type="molecule type" value="Genomic_DNA"/>
</dbReference>
<evidence type="ECO:0000313" key="2">
    <source>
        <dbReference type="Proteomes" id="UP001595923"/>
    </source>
</evidence>
<protein>
    <recommendedName>
        <fullName evidence="3">Histidine kinase/HSP90-like ATPase domain-containing protein</fullName>
    </recommendedName>
</protein>
<dbReference type="Gene3D" id="3.30.565.10">
    <property type="entry name" value="Histidine kinase-like ATPase, C-terminal domain"/>
    <property type="match status" value="1"/>
</dbReference>